<organism evidence="2 3">
    <name type="scientific">Zizania palustris</name>
    <name type="common">Northern wild rice</name>
    <dbReference type="NCBI Taxonomy" id="103762"/>
    <lineage>
        <taxon>Eukaryota</taxon>
        <taxon>Viridiplantae</taxon>
        <taxon>Streptophyta</taxon>
        <taxon>Embryophyta</taxon>
        <taxon>Tracheophyta</taxon>
        <taxon>Spermatophyta</taxon>
        <taxon>Magnoliopsida</taxon>
        <taxon>Liliopsida</taxon>
        <taxon>Poales</taxon>
        <taxon>Poaceae</taxon>
        <taxon>BOP clade</taxon>
        <taxon>Oryzoideae</taxon>
        <taxon>Oryzeae</taxon>
        <taxon>Zizaniinae</taxon>
        <taxon>Zizania</taxon>
    </lineage>
</organism>
<name>A0A8J5VB20_ZIZPA</name>
<comment type="caution">
    <text evidence="2">The sequence shown here is derived from an EMBL/GenBank/DDBJ whole genome shotgun (WGS) entry which is preliminary data.</text>
</comment>
<sequence>MLQDTVIPKRPMYIPEYPPQGGNSSNWRDAHKRVLYGQQRNIWCNSSIPHSHRRNRRST</sequence>
<evidence type="ECO:0000256" key="1">
    <source>
        <dbReference type="SAM" id="MobiDB-lite"/>
    </source>
</evidence>
<accession>A0A8J5VB20</accession>
<evidence type="ECO:0000313" key="2">
    <source>
        <dbReference type="EMBL" id="KAG8053461.1"/>
    </source>
</evidence>
<keyword evidence="3" id="KW-1185">Reference proteome</keyword>
<gene>
    <name evidence="2" type="ORF">GUJ93_ZPchr0001g30882</name>
</gene>
<proteinExistence type="predicted"/>
<evidence type="ECO:0000313" key="3">
    <source>
        <dbReference type="Proteomes" id="UP000729402"/>
    </source>
</evidence>
<protein>
    <submittedName>
        <fullName evidence="2">Uncharacterized protein</fullName>
    </submittedName>
</protein>
<dbReference type="Proteomes" id="UP000729402">
    <property type="component" value="Unassembled WGS sequence"/>
</dbReference>
<dbReference type="AlphaFoldDB" id="A0A8J5VB20"/>
<reference evidence="2" key="1">
    <citation type="journal article" date="2021" name="bioRxiv">
        <title>Whole Genome Assembly and Annotation of Northern Wild Rice, Zizania palustris L., Supports a Whole Genome Duplication in the Zizania Genus.</title>
        <authorList>
            <person name="Haas M."/>
            <person name="Kono T."/>
            <person name="Macchietto M."/>
            <person name="Millas R."/>
            <person name="McGilp L."/>
            <person name="Shao M."/>
            <person name="Duquette J."/>
            <person name="Hirsch C.N."/>
            <person name="Kimball J."/>
        </authorList>
    </citation>
    <scope>NUCLEOTIDE SEQUENCE</scope>
    <source>
        <tissue evidence="2">Fresh leaf tissue</tissue>
    </source>
</reference>
<feature type="region of interest" description="Disordered" evidence="1">
    <location>
        <begin position="1"/>
        <end position="28"/>
    </location>
</feature>
<reference evidence="2" key="2">
    <citation type="submission" date="2021-02" db="EMBL/GenBank/DDBJ databases">
        <authorList>
            <person name="Kimball J.A."/>
            <person name="Haas M.W."/>
            <person name="Macchietto M."/>
            <person name="Kono T."/>
            <person name="Duquette J."/>
            <person name="Shao M."/>
        </authorList>
    </citation>
    <scope>NUCLEOTIDE SEQUENCE</scope>
    <source>
        <tissue evidence="2">Fresh leaf tissue</tissue>
    </source>
</reference>
<dbReference type="EMBL" id="JAAALK010000288">
    <property type="protein sequence ID" value="KAG8053461.1"/>
    <property type="molecule type" value="Genomic_DNA"/>
</dbReference>